<dbReference type="PROSITE" id="PS51294">
    <property type="entry name" value="HTH_MYB"/>
    <property type="match status" value="3"/>
</dbReference>
<feature type="domain" description="HTH myb-type" evidence="5">
    <location>
        <begin position="89"/>
        <end position="144"/>
    </location>
</feature>
<dbReference type="PANTHER" id="PTHR45614:SF232">
    <property type="entry name" value="TRANSCRIPTION FACTOR MYB3R-2"/>
    <property type="match status" value="1"/>
</dbReference>
<sequence length="523" mass="59501">MEKEEGLISSSPSESDKSCDYLVPQPASVQGRIIGPTRRSKKGGWTEEEDNILTNAVQTYNAKSWKKIAECLPDRTDVQCLHRWQKVLNPELVKGPWTKEEDDRIIELVQKWGKKKWSEIAKFLPGRIGKQCRERWHNHLNPDIKRTAWTKEEELTLIKAHKIYGNKWAEIAKILQGRTENSIKNHWNCSLRKKLDYILATGSDSYNYQQSTESRNPEVVKQNLEQRVNSKLDSGQETATRRETHVKFSSGENYRFLRRGDDVMMSKSSLTSNSFGKGAATCLLTTNGNQKIPNNAAVLRESSHNTPANKPSRAIYGSPNTSFNSPLFGKPTDQKRSNNVEATGNLGNRCLGFLCYKPLQLEDLNIFLATGRFPSTDSYIQTASTPILRRPLTSQDRETPLPINKSSPDSILRSLSSQFKNTPSIIRKRKVFDKQDSNNANHRNDVYSEKIMSLLNNSPQFRRAHPYSRYAVNGKLQSRKYGTSALIKSVEKRLEHAFDVEWNAAKAITRNSNLHYPSAANSR</sequence>
<feature type="domain" description="HTH myb-type" evidence="5">
    <location>
        <begin position="145"/>
        <end position="195"/>
    </location>
</feature>
<reference evidence="7" key="1">
    <citation type="submission" date="2025-08" db="UniProtKB">
        <authorList>
            <consortium name="RefSeq"/>
        </authorList>
    </citation>
    <scope>IDENTIFICATION</scope>
    <source>
        <tissue evidence="7">Seedling</tissue>
    </source>
</reference>
<feature type="region of interest" description="Disordered" evidence="3">
    <location>
        <begin position="1"/>
        <end position="21"/>
    </location>
</feature>
<dbReference type="RefSeq" id="XP_060671441.1">
    <property type="nucleotide sequence ID" value="XM_060815458.1"/>
</dbReference>
<feature type="domain" description="Myb-like" evidence="4">
    <location>
        <begin position="37"/>
        <end position="88"/>
    </location>
</feature>
<dbReference type="PROSITE" id="PS50090">
    <property type="entry name" value="MYB_LIKE"/>
    <property type="match status" value="3"/>
</dbReference>
<feature type="domain" description="Myb-like" evidence="4">
    <location>
        <begin position="89"/>
        <end position="140"/>
    </location>
</feature>
<name>A0ABM4A3Y4_ZIZJJ</name>
<organism evidence="6 7">
    <name type="scientific">Ziziphus jujuba</name>
    <name type="common">Chinese jujube</name>
    <name type="synonym">Ziziphus sativa</name>
    <dbReference type="NCBI Taxonomy" id="326968"/>
    <lineage>
        <taxon>Eukaryota</taxon>
        <taxon>Viridiplantae</taxon>
        <taxon>Streptophyta</taxon>
        <taxon>Embryophyta</taxon>
        <taxon>Tracheophyta</taxon>
        <taxon>Spermatophyta</taxon>
        <taxon>Magnoliopsida</taxon>
        <taxon>eudicotyledons</taxon>
        <taxon>Gunneridae</taxon>
        <taxon>Pentapetalae</taxon>
        <taxon>rosids</taxon>
        <taxon>fabids</taxon>
        <taxon>Rosales</taxon>
        <taxon>Rhamnaceae</taxon>
        <taxon>Paliureae</taxon>
        <taxon>Ziziphus</taxon>
    </lineage>
</organism>
<dbReference type="InterPro" id="IPR050560">
    <property type="entry name" value="MYB_TF"/>
</dbReference>
<dbReference type="SUPFAM" id="SSF46689">
    <property type="entry name" value="Homeodomain-like"/>
    <property type="match status" value="2"/>
</dbReference>
<accession>A0ABM4A3Y4</accession>
<dbReference type="CDD" id="cd00167">
    <property type="entry name" value="SANT"/>
    <property type="match status" value="3"/>
</dbReference>
<dbReference type="Pfam" id="PF00249">
    <property type="entry name" value="Myb_DNA-binding"/>
    <property type="match status" value="1"/>
</dbReference>
<feature type="domain" description="HTH myb-type" evidence="5">
    <location>
        <begin position="37"/>
        <end position="88"/>
    </location>
</feature>
<proteinExistence type="predicted"/>
<gene>
    <name evidence="7" type="primary">LOC132803184</name>
</gene>
<keyword evidence="6" id="KW-1185">Reference proteome</keyword>
<protein>
    <submittedName>
        <fullName evidence="7">Transcription factor MYB3R-5</fullName>
    </submittedName>
</protein>
<dbReference type="Pfam" id="PF13921">
    <property type="entry name" value="Myb_DNA-bind_6"/>
    <property type="match status" value="1"/>
</dbReference>
<evidence type="ECO:0000256" key="1">
    <source>
        <dbReference type="ARBA" id="ARBA00004123"/>
    </source>
</evidence>
<dbReference type="InterPro" id="IPR009057">
    <property type="entry name" value="Homeodomain-like_sf"/>
</dbReference>
<dbReference type="InterPro" id="IPR001005">
    <property type="entry name" value="SANT/Myb"/>
</dbReference>
<evidence type="ECO:0000256" key="2">
    <source>
        <dbReference type="ARBA" id="ARBA00023242"/>
    </source>
</evidence>
<comment type="subcellular location">
    <subcellularLocation>
        <location evidence="1">Nucleus</location>
    </subcellularLocation>
</comment>
<dbReference type="PANTHER" id="PTHR45614">
    <property type="entry name" value="MYB PROTEIN-RELATED"/>
    <property type="match status" value="1"/>
</dbReference>
<evidence type="ECO:0000313" key="7">
    <source>
        <dbReference type="RefSeq" id="XP_060671441.1"/>
    </source>
</evidence>
<dbReference type="Gene3D" id="1.10.10.60">
    <property type="entry name" value="Homeodomain-like"/>
    <property type="match status" value="3"/>
</dbReference>
<dbReference type="SMART" id="SM00717">
    <property type="entry name" value="SANT"/>
    <property type="match status" value="3"/>
</dbReference>
<evidence type="ECO:0000259" key="4">
    <source>
        <dbReference type="PROSITE" id="PS50090"/>
    </source>
</evidence>
<dbReference type="Proteomes" id="UP001652623">
    <property type="component" value="Chromosome 3"/>
</dbReference>
<dbReference type="GeneID" id="132803184"/>
<evidence type="ECO:0000313" key="6">
    <source>
        <dbReference type="Proteomes" id="UP001652623"/>
    </source>
</evidence>
<dbReference type="InterPro" id="IPR017930">
    <property type="entry name" value="Myb_dom"/>
</dbReference>
<feature type="domain" description="Myb-like" evidence="4">
    <location>
        <begin position="141"/>
        <end position="191"/>
    </location>
</feature>
<keyword evidence="2" id="KW-0539">Nucleus</keyword>
<evidence type="ECO:0000259" key="5">
    <source>
        <dbReference type="PROSITE" id="PS51294"/>
    </source>
</evidence>
<evidence type="ECO:0000256" key="3">
    <source>
        <dbReference type="SAM" id="MobiDB-lite"/>
    </source>
</evidence>